<dbReference type="AlphaFoldDB" id="A0A0E9VWV6"/>
<organism evidence="1">
    <name type="scientific">Anguilla anguilla</name>
    <name type="common">European freshwater eel</name>
    <name type="synonym">Muraena anguilla</name>
    <dbReference type="NCBI Taxonomy" id="7936"/>
    <lineage>
        <taxon>Eukaryota</taxon>
        <taxon>Metazoa</taxon>
        <taxon>Chordata</taxon>
        <taxon>Craniata</taxon>
        <taxon>Vertebrata</taxon>
        <taxon>Euteleostomi</taxon>
        <taxon>Actinopterygii</taxon>
        <taxon>Neopterygii</taxon>
        <taxon>Teleostei</taxon>
        <taxon>Anguilliformes</taxon>
        <taxon>Anguillidae</taxon>
        <taxon>Anguilla</taxon>
    </lineage>
</organism>
<accession>A0A0E9VWV6</accession>
<reference evidence="1" key="2">
    <citation type="journal article" date="2015" name="Fish Shellfish Immunol.">
        <title>Early steps in the European eel (Anguilla anguilla)-Vibrio vulnificus interaction in the gills: Role of the RtxA13 toxin.</title>
        <authorList>
            <person name="Callol A."/>
            <person name="Pajuelo D."/>
            <person name="Ebbesson L."/>
            <person name="Teles M."/>
            <person name="MacKenzie S."/>
            <person name="Amaro C."/>
        </authorList>
    </citation>
    <scope>NUCLEOTIDE SEQUENCE</scope>
</reference>
<reference evidence="1" key="1">
    <citation type="submission" date="2014-11" db="EMBL/GenBank/DDBJ databases">
        <authorList>
            <person name="Amaro Gonzalez C."/>
        </authorList>
    </citation>
    <scope>NUCLEOTIDE SEQUENCE</scope>
</reference>
<name>A0A0E9VWV6_ANGAN</name>
<evidence type="ECO:0000313" key="1">
    <source>
        <dbReference type="EMBL" id="JAH82562.1"/>
    </source>
</evidence>
<dbReference type="EMBL" id="GBXM01026015">
    <property type="protein sequence ID" value="JAH82562.1"/>
    <property type="molecule type" value="Transcribed_RNA"/>
</dbReference>
<protein>
    <submittedName>
        <fullName evidence="1">Uncharacterized protein</fullName>
    </submittedName>
</protein>
<proteinExistence type="predicted"/>
<sequence length="48" mass="5645">MLPCSSLSLLAPKDRNFSFVVWMLYSLIDCQNLQWSAKVFFLVFLRSE</sequence>